<reference evidence="3" key="1">
    <citation type="submission" date="2020-05" db="EMBL/GenBank/DDBJ databases">
        <title>Phylogenomic resolution of chytrid fungi.</title>
        <authorList>
            <person name="Stajich J.E."/>
            <person name="Amses K."/>
            <person name="Simmons R."/>
            <person name="Seto K."/>
            <person name="Myers J."/>
            <person name="Bonds A."/>
            <person name="Quandt C.A."/>
            <person name="Barry K."/>
            <person name="Liu P."/>
            <person name="Grigoriev I."/>
            <person name="Longcore J.E."/>
            <person name="James T.Y."/>
        </authorList>
    </citation>
    <scope>NUCLEOTIDE SEQUENCE</scope>
    <source>
        <strain evidence="3">JEL0513</strain>
    </source>
</reference>
<proteinExistence type="predicted"/>
<organism evidence="3 4">
    <name type="scientific">Physocladia obscura</name>
    <dbReference type="NCBI Taxonomy" id="109957"/>
    <lineage>
        <taxon>Eukaryota</taxon>
        <taxon>Fungi</taxon>
        <taxon>Fungi incertae sedis</taxon>
        <taxon>Chytridiomycota</taxon>
        <taxon>Chytridiomycota incertae sedis</taxon>
        <taxon>Chytridiomycetes</taxon>
        <taxon>Chytridiales</taxon>
        <taxon>Chytriomycetaceae</taxon>
        <taxon>Physocladia</taxon>
    </lineage>
</organism>
<evidence type="ECO:0000313" key="3">
    <source>
        <dbReference type="EMBL" id="KAJ3118304.1"/>
    </source>
</evidence>
<dbReference type="PROSITE" id="PS50085">
    <property type="entry name" value="RAPGAP"/>
    <property type="match status" value="1"/>
</dbReference>
<comment type="caution">
    <text evidence="3">The sequence shown here is derived from an EMBL/GenBank/DDBJ whole genome shotgun (WGS) entry which is preliminary data.</text>
</comment>
<dbReference type="Proteomes" id="UP001211907">
    <property type="component" value="Unassembled WGS sequence"/>
</dbReference>
<dbReference type="SUPFAM" id="SSF111347">
    <property type="entry name" value="Rap/Ran-GAP"/>
    <property type="match status" value="1"/>
</dbReference>
<dbReference type="PANTHER" id="PTHR21344:SF1">
    <property type="entry name" value="RAL GTPASE-ACTIVATING PROTEIN SUBUNIT BETA"/>
    <property type="match status" value="1"/>
</dbReference>
<evidence type="ECO:0000259" key="2">
    <source>
        <dbReference type="PROSITE" id="PS50085"/>
    </source>
</evidence>
<keyword evidence="4" id="KW-1185">Reference proteome</keyword>
<evidence type="ECO:0000313" key="4">
    <source>
        <dbReference type="Proteomes" id="UP001211907"/>
    </source>
</evidence>
<dbReference type="PANTHER" id="PTHR21344">
    <property type="entry name" value="RAL GTPASE-ACTIVATING PROTEIN SUBUNIT BETA"/>
    <property type="match status" value="1"/>
</dbReference>
<dbReference type="Gene3D" id="3.40.50.11210">
    <property type="entry name" value="Rap/Ran-GAP"/>
    <property type="match status" value="1"/>
</dbReference>
<feature type="domain" description="Rap-GAP" evidence="2">
    <location>
        <begin position="9"/>
        <end position="219"/>
    </location>
</feature>
<sequence>MSEAFFKDLERMDTLPERECFGVSVLYAGDCQSTMEDLLCPKSISTDFFEFLQSVGQSVELKDHVGYHGVLNPSNCNTVPYFASRNVEILFNTPYIMKEQSLEGKDSDKLPIASEILFKQRKELFLASTYENHATVIWVENLIAVENLVKYVVSEVAPSTTVAIIIHPHSSISGMYNIRLLNSLGIIEDNLSIGPLNDGMCISKIALGVLTTDCQKAYD</sequence>
<protein>
    <recommendedName>
        <fullName evidence="2">Rap-GAP domain-containing protein</fullName>
    </recommendedName>
</protein>
<evidence type="ECO:0000256" key="1">
    <source>
        <dbReference type="ARBA" id="ARBA00022468"/>
    </source>
</evidence>
<name>A0AAD5SY01_9FUNG</name>
<keyword evidence="1" id="KW-0343">GTPase activation</keyword>
<gene>
    <name evidence="3" type="ORF">HK100_000631</name>
</gene>
<dbReference type="InterPro" id="IPR000331">
    <property type="entry name" value="Rap/Ran_GAP_dom"/>
</dbReference>
<accession>A0AAD5SY01</accession>
<dbReference type="EMBL" id="JADGJH010001127">
    <property type="protein sequence ID" value="KAJ3118304.1"/>
    <property type="molecule type" value="Genomic_DNA"/>
</dbReference>
<dbReference type="InterPro" id="IPR039930">
    <property type="entry name" value="RALGAPB"/>
</dbReference>
<dbReference type="InterPro" id="IPR035974">
    <property type="entry name" value="Rap/Ran-GAP_sf"/>
</dbReference>
<dbReference type="GO" id="GO:0051056">
    <property type="term" value="P:regulation of small GTPase mediated signal transduction"/>
    <property type="evidence" value="ECO:0007669"/>
    <property type="project" value="InterPro"/>
</dbReference>
<dbReference type="AlphaFoldDB" id="A0AAD5SY01"/>
<dbReference type="GO" id="GO:0005096">
    <property type="term" value="F:GTPase activator activity"/>
    <property type="evidence" value="ECO:0007669"/>
    <property type="project" value="UniProtKB-KW"/>
</dbReference>
<dbReference type="Pfam" id="PF02145">
    <property type="entry name" value="Rap_GAP"/>
    <property type="match status" value="1"/>
</dbReference>